<proteinExistence type="predicted"/>
<organism evidence="1 2">
    <name type="scientific">Persea americana</name>
    <name type="common">Avocado</name>
    <dbReference type="NCBI Taxonomy" id="3435"/>
    <lineage>
        <taxon>Eukaryota</taxon>
        <taxon>Viridiplantae</taxon>
        <taxon>Streptophyta</taxon>
        <taxon>Embryophyta</taxon>
        <taxon>Tracheophyta</taxon>
        <taxon>Spermatophyta</taxon>
        <taxon>Magnoliopsida</taxon>
        <taxon>Magnoliidae</taxon>
        <taxon>Laurales</taxon>
        <taxon>Lauraceae</taxon>
        <taxon>Persea</taxon>
    </lineage>
</organism>
<dbReference type="Proteomes" id="UP001234297">
    <property type="component" value="Chromosome 5"/>
</dbReference>
<evidence type="ECO:0000313" key="2">
    <source>
        <dbReference type="Proteomes" id="UP001234297"/>
    </source>
</evidence>
<accession>A0ACC2LZJ7</accession>
<name>A0ACC2LZJ7_PERAE</name>
<reference evidence="1 2" key="1">
    <citation type="journal article" date="2022" name="Hortic Res">
        <title>A haplotype resolved chromosomal level avocado genome allows analysis of novel avocado genes.</title>
        <authorList>
            <person name="Nath O."/>
            <person name="Fletcher S.J."/>
            <person name="Hayward A."/>
            <person name="Shaw L.M."/>
            <person name="Masouleh A.K."/>
            <person name="Furtado A."/>
            <person name="Henry R.J."/>
            <person name="Mitter N."/>
        </authorList>
    </citation>
    <scope>NUCLEOTIDE SEQUENCE [LARGE SCALE GENOMIC DNA]</scope>
    <source>
        <strain evidence="2">cv. Hass</strain>
    </source>
</reference>
<keyword evidence="2" id="KW-1185">Reference proteome</keyword>
<dbReference type="EMBL" id="CM056813">
    <property type="protein sequence ID" value="KAJ8638840.1"/>
    <property type="molecule type" value="Genomic_DNA"/>
</dbReference>
<comment type="caution">
    <text evidence="1">The sequence shown here is derived from an EMBL/GenBank/DDBJ whole genome shotgun (WGS) entry which is preliminary data.</text>
</comment>
<sequence>MPTLMHPDEPSSPTSRASSKLPLASSRPGSRHPPTAAMTLARTAASRTGRTVAAASASRPPPAAASMTAARTASASRLPPAVASSPRQPATAECRCLGNCLSEAAMREEIDCKGYVPEFSFGYPPSPWPSMSTLMHPGEPSSPTSRASSKPPPASSRPGSRHPPAAAMTPARTAASRTERTAAAAFASRPPPAAASMTAARTASASRLPPAVASSPRQPATAECRCLGNCLSEAAVREEIDCKVRDCVNPQLGEVMEIIAAMKPDVEMVKSFII</sequence>
<evidence type="ECO:0000313" key="1">
    <source>
        <dbReference type="EMBL" id="KAJ8638840.1"/>
    </source>
</evidence>
<protein>
    <submittedName>
        <fullName evidence="1">Uncharacterized protein</fullName>
    </submittedName>
</protein>
<gene>
    <name evidence="1" type="ORF">MRB53_015534</name>
</gene>